<protein>
    <submittedName>
        <fullName evidence="1">Uncharacterized protein</fullName>
    </submittedName>
</protein>
<keyword evidence="2" id="KW-1185">Reference proteome</keyword>
<gene>
    <name evidence="1" type="ORF">RHMOL_Rhmol10G0041500</name>
</gene>
<reference evidence="1" key="1">
    <citation type="submission" date="2022-02" db="EMBL/GenBank/DDBJ databases">
        <title>Plant Genome Project.</title>
        <authorList>
            <person name="Zhang R.-G."/>
        </authorList>
    </citation>
    <scope>NUCLEOTIDE SEQUENCE</scope>
    <source>
        <strain evidence="1">AT1</strain>
    </source>
</reference>
<comment type="caution">
    <text evidence="1">The sequence shown here is derived from an EMBL/GenBank/DDBJ whole genome shotgun (WGS) entry which is preliminary data.</text>
</comment>
<proteinExistence type="predicted"/>
<name>A0ACC0M084_RHOML</name>
<organism evidence="1 2">
    <name type="scientific">Rhododendron molle</name>
    <name type="common">Chinese azalea</name>
    <name type="synonym">Azalea mollis</name>
    <dbReference type="NCBI Taxonomy" id="49168"/>
    <lineage>
        <taxon>Eukaryota</taxon>
        <taxon>Viridiplantae</taxon>
        <taxon>Streptophyta</taxon>
        <taxon>Embryophyta</taxon>
        <taxon>Tracheophyta</taxon>
        <taxon>Spermatophyta</taxon>
        <taxon>Magnoliopsida</taxon>
        <taxon>eudicotyledons</taxon>
        <taxon>Gunneridae</taxon>
        <taxon>Pentapetalae</taxon>
        <taxon>asterids</taxon>
        <taxon>Ericales</taxon>
        <taxon>Ericaceae</taxon>
        <taxon>Ericoideae</taxon>
        <taxon>Rhodoreae</taxon>
        <taxon>Rhododendron</taxon>
    </lineage>
</organism>
<evidence type="ECO:0000313" key="1">
    <source>
        <dbReference type="EMBL" id="KAI8533843.1"/>
    </source>
</evidence>
<sequence>MIENVKYIPRLWNRCMYAAQRCTNMHQLLPTHALFITTGLHRSTYAVSKLLTFTALSDRGDLSYAALLFAQIHTPNSFTYNTLIRAYSNSPHPHLSLRYFNLMLKDDAVWPNNHTFPFVLVACANADCMLSGLQIHNWVLKCGLGSSDSHVKTALIRFYLGCNVLENARKVFDEITDLDVVQCNVLMTGYIQLGLAGEGLSVFQDMLVSGIEPDEFCVTTALTACADLGALAQGKWIHEYVKKREGLVMDAFVGTALVDMYVKCGCIDTAVEVFESMPGRSVCSWAAMIGGFALNGYARKAVDCLEKMQVEDGLRPDGVALLGVLTACNHAGLQKEGQFVLDNMEARHGVAPKHEHYSCMVDLLCKAGQLEKALELIRRMPMKPLASVWGALLSGCRNHNNVDLAEVAVKEILLIEKGDRTEEDGAYVQLSNIYLAAGKCEDAGRIRKKIGDRGLKKTPGCSMIEVDGVVNEFVSGDVSHLHIANIHAMLELVSLYAIHKRKEPLNDLMNLTTLWLLDWGLRQGLGTRNPTHDRTHDADVAGDHLGGVGGGGWEWDQWVMGGRVEGV</sequence>
<evidence type="ECO:0000313" key="2">
    <source>
        <dbReference type="Proteomes" id="UP001062846"/>
    </source>
</evidence>
<dbReference type="EMBL" id="CM046397">
    <property type="protein sequence ID" value="KAI8533843.1"/>
    <property type="molecule type" value="Genomic_DNA"/>
</dbReference>
<accession>A0ACC0M084</accession>
<dbReference type="Proteomes" id="UP001062846">
    <property type="component" value="Chromosome 10"/>
</dbReference>